<feature type="transmembrane region" description="Helical" evidence="14">
    <location>
        <begin position="316"/>
        <end position="340"/>
    </location>
</feature>
<comment type="function">
    <text evidence="14">Converts heme B (protoheme IX) to heme O by substitution of the vinyl group on carbon 2 of heme B porphyrin ring with a hydroxyethyl farnesyl side group.</text>
</comment>
<dbReference type="CDD" id="cd13957">
    <property type="entry name" value="PT_UbiA_Cox10"/>
    <property type="match status" value="1"/>
</dbReference>
<evidence type="ECO:0000256" key="8">
    <source>
        <dbReference type="ARBA" id="ARBA00023133"/>
    </source>
</evidence>
<evidence type="ECO:0000256" key="5">
    <source>
        <dbReference type="ARBA" id="ARBA00022679"/>
    </source>
</evidence>
<evidence type="ECO:0000256" key="10">
    <source>
        <dbReference type="ARBA" id="ARBA00030253"/>
    </source>
</evidence>
<organism evidence="15 16">
    <name type="scientific">Herpetosiphon gulosus</name>
    <dbReference type="NCBI Taxonomy" id="1973496"/>
    <lineage>
        <taxon>Bacteria</taxon>
        <taxon>Bacillati</taxon>
        <taxon>Chloroflexota</taxon>
        <taxon>Chloroflexia</taxon>
        <taxon>Herpetosiphonales</taxon>
        <taxon>Herpetosiphonaceae</taxon>
        <taxon>Herpetosiphon</taxon>
    </lineage>
</organism>
<name>A0ABP9WXC3_9CHLR</name>
<accession>A0ABP9WXC3</accession>
<feature type="transmembrane region" description="Helical" evidence="14">
    <location>
        <begin position="284"/>
        <end position="304"/>
    </location>
</feature>
<dbReference type="EMBL" id="BAABRU010000002">
    <property type="protein sequence ID" value="GAA5526795.1"/>
    <property type="molecule type" value="Genomic_DNA"/>
</dbReference>
<dbReference type="PANTHER" id="PTHR43448:SF7">
    <property type="entry name" value="4-HYDROXYBENZOATE SOLANESYLTRANSFERASE"/>
    <property type="match status" value="1"/>
</dbReference>
<feature type="transmembrane region" description="Helical" evidence="14">
    <location>
        <begin position="33"/>
        <end position="52"/>
    </location>
</feature>
<feature type="transmembrane region" description="Helical" evidence="14">
    <location>
        <begin position="256"/>
        <end position="277"/>
    </location>
</feature>
<comment type="caution">
    <text evidence="15">The sequence shown here is derived from an EMBL/GenBank/DDBJ whole genome shotgun (WGS) entry which is preliminary data.</text>
</comment>
<feature type="transmembrane region" description="Helical" evidence="14">
    <location>
        <begin position="366"/>
        <end position="383"/>
    </location>
</feature>
<dbReference type="Pfam" id="PF01040">
    <property type="entry name" value="UbiA"/>
    <property type="match status" value="1"/>
</dbReference>
<comment type="caution">
    <text evidence="14">Lacks conserved residue(s) required for the propagation of feature annotation.</text>
</comment>
<evidence type="ECO:0000256" key="9">
    <source>
        <dbReference type="ARBA" id="ARBA00023136"/>
    </source>
</evidence>
<evidence type="ECO:0000256" key="4">
    <source>
        <dbReference type="ARBA" id="ARBA00022475"/>
    </source>
</evidence>
<evidence type="ECO:0000313" key="16">
    <source>
        <dbReference type="Proteomes" id="UP001428290"/>
    </source>
</evidence>
<feature type="transmembrane region" description="Helical" evidence="14">
    <location>
        <begin position="420"/>
        <end position="437"/>
    </location>
</feature>
<comment type="miscellaneous">
    <text evidence="14">Carbon 2 of the heme B porphyrin ring is defined according to the Fischer nomenclature.</text>
</comment>
<evidence type="ECO:0000256" key="3">
    <source>
        <dbReference type="ARBA" id="ARBA00012292"/>
    </source>
</evidence>
<evidence type="ECO:0000256" key="7">
    <source>
        <dbReference type="ARBA" id="ARBA00022989"/>
    </source>
</evidence>
<feature type="transmembrane region" description="Helical" evidence="14">
    <location>
        <begin position="188"/>
        <end position="210"/>
    </location>
</feature>
<evidence type="ECO:0000256" key="13">
    <source>
        <dbReference type="ARBA" id="ARBA00047690"/>
    </source>
</evidence>
<gene>
    <name evidence="15" type="primary">cyoE_1</name>
    <name evidence="14" type="synonym">ctaB</name>
    <name evidence="15" type="ORF">Hgul01_00575</name>
</gene>
<comment type="catalytic activity">
    <reaction evidence="13 14">
        <text>heme b + (2E,6E)-farnesyl diphosphate + H2O = Fe(II)-heme o + diphosphate</text>
        <dbReference type="Rhea" id="RHEA:28070"/>
        <dbReference type="ChEBI" id="CHEBI:15377"/>
        <dbReference type="ChEBI" id="CHEBI:33019"/>
        <dbReference type="ChEBI" id="CHEBI:60344"/>
        <dbReference type="ChEBI" id="CHEBI:60530"/>
        <dbReference type="ChEBI" id="CHEBI:175763"/>
        <dbReference type="EC" id="2.5.1.141"/>
    </reaction>
</comment>
<keyword evidence="5 14" id="KW-0808">Transferase</keyword>
<keyword evidence="7 14" id="KW-1133">Transmembrane helix</keyword>
<proteinExistence type="inferred from homology"/>
<dbReference type="PROSITE" id="PS00943">
    <property type="entry name" value="UBIA"/>
    <property type="match status" value="1"/>
</dbReference>
<feature type="transmembrane region" description="Helical" evidence="14">
    <location>
        <begin position="157"/>
        <end position="176"/>
    </location>
</feature>
<dbReference type="InterPro" id="IPR006369">
    <property type="entry name" value="Protohaem_IX_farnesylTrfase"/>
</dbReference>
<sequence>MPALATPEQQNEVSAAISERLPAKPRDSFRPTAALTAVFSALTTINSLWWVLSPQHTLAPVLFAWLLLTALLGLVSLVGSSRAAHRPIQWLTWLAQPLGIAVIALVNTTYADWVGWANLACSVATTIVTGLVAYMAYNSDISTPKAQTNSKLADFRVLMKFRIISLLLLTTLIPMYLANGGEWPKFYIVVLTLLGGTLAAGGANAINMFYDRDIDAVMSRTKKRPLPNNRLTQWEVLGFGLTLSVLSFLVLLPVNLLTAILAVSGIFYYVVIYTMWLKRTTVQNIVIGGAAGAIPPMVGWAAGTDINLFVDSPIKWLPAVFLFAIVFYWTPPHFWALAIIRREDYAKAGVPMLPVVKGEAETRRQIVLYTFIMIALSFMLVSLQVVGLLYLGLAMVLGAIFLYYAANMMRDHSHAAAWKLYRYSLLYLALLFVAMGIDRALLG</sequence>
<comment type="subcellular location">
    <subcellularLocation>
        <location evidence="1 14">Cell membrane</location>
        <topology evidence="1 14">Multi-pass membrane protein</topology>
    </subcellularLocation>
</comment>
<keyword evidence="16" id="KW-1185">Reference proteome</keyword>
<evidence type="ECO:0000256" key="2">
    <source>
        <dbReference type="ARBA" id="ARBA00004919"/>
    </source>
</evidence>
<reference evidence="15 16" key="1">
    <citation type="submission" date="2024-02" db="EMBL/GenBank/DDBJ databases">
        <title>Herpetosiphon gulosus NBRC 112829.</title>
        <authorList>
            <person name="Ichikawa N."/>
            <person name="Katano-Makiyama Y."/>
            <person name="Hidaka K."/>
        </authorList>
    </citation>
    <scope>NUCLEOTIDE SEQUENCE [LARGE SCALE GENOMIC DNA]</scope>
    <source>
        <strain evidence="15 16">NBRC 112829</strain>
    </source>
</reference>
<comment type="pathway">
    <text evidence="2 14">Porphyrin-containing compound metabolism; heme O biosynthesis; heme O from protoheme: step 1/1.</text>
</comment>
<dbReference type="InterPro" id="IPR030470">
    <property type="entry name" value="UbiA_prenylTrfase_CS"/>
</dbReference>
<dbReference type="EC" id="2.5.1.141" evidence="3 14"/>
<evidence type="ECO:0000256" key="14">
    <source>
        <dbReference type="HAMAP-Rule" id="MF_00154"/>
    </source>
</evidence>
<keyword evidence="4 14" id="KW-1003">Cell membrane</keyword>
<dbReference type="InterPro" id="IPR000537">
    <property type="entry name" value="UbiA_prenyltransferase"/>
</dbReference>
<comment type="similarity">
    <text evidence="14">Belongs to the UbiA prenyltransferase family. Protoheme IX farnesyltransferase subfamily.</text>
</comment>
<feature type="transmembrane region" description="Helical" evidence="14">
    <location>
        <begin position="58"/>
        <end position="78"/>
    </location>
</feature>
<feature type="transmembrane region" description="Helical" evidence="14">
    <location>
        <begin position="116"/>
        <end position="137"/>
    </location>
</feature>
<dbReference type="Proteomes" id="UP001428290">
    <property type="component" value="Unassembled WGS sequence"/>
</dbReference>
<dbReference type="RefSeq" id="WP_345720432.1">
    <property type="nucleotide sequence ID" value="NZ_BAABRU010000002.1"/>
</dbReference>
<dbReference type="PANTHER" id="PTHR43448">
    <property type="entry name" value="PROTOHEME IX FARNESYLTRANSFERASE, MITOCHONDRIAL"/>
    <property type="match status" value="1"/>
</dbReference>
<evidence type="ECO:0000256" key="11">
    <source>
        <dbReference type="ARBA" id="ARBA00040810"/>
    </source>
</evidence>
<evidence type="ECO:0000313" key="15">
    <source>
        <dbReference type="EMBL" id="GAA5526795.1"/>
    </source>
</evidence>
<protein>
    <recommendedName>
        <fullName evidence="11 14">Protoheme IX farnesyltransferase</fullName>
        <ecNumber evidence="3 14">2.5.1.141</ecNumber>
    </recommendedName>
    <alternativeName>
        <fullName evidence="12 14">Heme B farnesyltransferase</fullName>
    </alternativeName>
    <alternativeName>
        <fullName evidence="10 14">Heme O synthase</fullName>
    </alternativeName>
</protein>
<feature type="transmembrane region" description="Helical" evidence="14">
    <location>
        <begin position="231"/>
        <end position="250"/>
    </location>
</feature>
<dbReference type="HAMAP" id="MF_00154">
    <property type="entry name" value="CyoE_CtaB"/>
    <property type="match status" value="1"/>
</dbReference>
<feature type="transmembrane region" description="Helical" evidence="14">
    <location>
        <begin position="90"/>
        <end position="110"/>
    </location>
</feature>
<evidence type="ECO:0000256" key="12">
    <source>
        <dbReference type="ARBA" id="ARBA00042475"/>
    </source>
</evidence>
<dbReference type="NCBIfam" id="TIGR01473">
    <property type="entry name" value="cyoE_ctaB"/>
    <property type="match status" value="1"/>
</dbReference>
<evidence type="ECO:0000256" key="1">
    <source>
        <dbReference type="ARBA" id="ARBA00004651"/>
    </source>
</evidence>
<feature type="transmembrane region" description="Helical" evidence="14">
    <location>
        <begin position="389"/>
        <end position="408"/>
    </location>
</feature>
<dbReference type="Gene3D" id="1.10.357.140">
    <property type="entry name" value="UbiA prenyltransferase"/>
    <property type="match status" value="1"/>
</dbReference>
<evidence type="ECO:0000256" key="6">
    <source>
        <dbReference type="ARBA" id="ARBA00022692"/>
    </source>
</evidence>
<dbReference type="NCBIfam" id="NF003349">
    <property type="entry name" value="PRK04375.1-2"/>
    <property type="match status" value="1"/>
</dbReference>
<keyword evidence="8 14" id="KW-0350">Heme biosynthesis</keyword>
<dbReference type="InterPro" id="IPR044878">
    <property type="entry name" value="UbiA_sf"/>
</dbReference>
<keyword evidence="9 14" id="KW-0472">Membrane</keyword>
<keyword evidence="6 14" id="KW-0812">Transmembrane</keyword>